<sequence length="66" mass="7428">MKKVLRTSSIFIKHIKSSDSCYLYNPGKNSAEKIWHGGNGSLNLNTLFHLYCLTRHGKGLLLTYAS</sequence>
<name>A0A0V0GPT7_SOLCH</name>
<reference evidence="1" key="1">
    <citation type="submission" date="2015-12" db="EMBL/GenBank/DDBJ databases">
        <title>Gene expression during late stages of embryo sac development: a critical building block for successful pollen-pistil interactions.</title>
        <authorList>
            <person name="Liu Y."/>
            <person name="Joly V."/>
            <person name="Sabar M."/>
            <person name="Matton D.P."/>
        </authorList>
    </citation>
    <scope>NUCLEOTIDE SEQUENCE</scope>
</reference>
<dbReference type="AlphaFoldDB" id="A0A0V0GPT7"/>
<dbReference type="EMBL" id="GEDG01033402">
    <property type="protein sequence ID" value="JAP10271.1"/>
    <property type="molecule type" value="Transcribed_RNA"/>
</dbReference>
<proteinExistence type="predicted"/>
<organism evidence="1">
    <name type="scientific">Solanum chacoense</name>
    <name type="common">Chaco potato</name>
    <dbReference type="NCBI Taxonomy" id="4108"/>
    <lineage>
        <taxon>Eukaryota</taxon>
        <taxon>Viridiplantae</taxon>
        <taxon>Streptophyta</taxon>
        <taxon>Embryophyta</taxon>
        <taxon>Tracheophyta</taxon>
        <taxon>Spermatophyta</taxon>
        <taxon>Magnoliopsida</taxon>
        <taxon>eudicotyledons</taxon>
        <taxon>Gunneridae</taxon>
        <taxon>Pentapetalae</taxon>
        <taxon>asterids</taxon>
        <taxon>lamiids</taxon>
        <taxon>Solanales</taxon>
        <taxon>Solanaceae</taxon>
        <taxon>Solanoideae</taxon>
        <taxon>Solaneae</taxon>
        <taxon>Solanum</taxon>
    </lineage>
</organism>
<accession>A0A0V0GPT7</accession>
<protein>
    <submittedName>
        <fullName evidence="1">Putative ovule protein</fullName>
    </submittedName>
</protein>
<evidence type="ECO:0000313" key="1">
    <source>
        <dbReference type="EMBL" id="JAP10271.1"/>
    </source>
</evidence>